<evidence type="ECO:0000259" key="3">
    <source>
        <dbReference type="PROSITE" id="PS50887"/>
    </source>
</evidence>
<gene>
    <name evidence="4" type="ORF">MNB_SM-7-702</name>
</gene>
<dbReference type="GO" id="GO:0052621">
    <property type="term" value="F:diguanylate cyclase activity"/>
    <property type="evidence" value="ECO:0007669"/>
    <property type="project" value="TreeGrafter"/>
</dbReference>
<dbReference type="SMART" id="SM00267">
    <property type="entry name" value="GGDEF"/>
    <property type="match status" value="1"/>
</dbReference>
<dbReference type="CDD" id="cd01949">
    <property type="entry name" value="GGDEF"/>
    <property type="match status" value="1"/>
</dbReference>
<accession>A0A1W1C318</accession>
<evidence type="ECO:0000313" key="4">
    <source>
        <dbReference type="EMBL" id="SFV60091.1"/>
    </source>
</evidence>
<dbReference type="SUPFAM" id="SSF55073">
    <property type="entry name" value="Nucleotide cyclase"/>
    <property type="match status" value="1"/>
</dbReference>
<proteinExistence type="predicted"/>
<name>A0A1W1C318_9ZZZZ</name>
<dbReference type="Pfam" id="PF00990">
    <property type="entry name" value="GGDEF"/>
    <property type="match status" value="1"/>
</dbReference>
<dbReference type="InterPro" id="IPR043128">
    <property type="entry name" value="Rev_trsase/Diguanyl_cyclase"/>
</dbReference>
<dbReference type="InterPro" id="IPR029787">
    <property type="entry name" value="Nucleotide_cyclase"/>
</dbReference>
<dbReference type="AlphaFoldDB" id="A0A1W1C318"/>
<dbReference type="InterPro" id="IPR000160">
    <property type="entry name" value="GGDEF_dom"/>
</dbReference>
<dbReference type="Gene3D" id="3.30.70.270">
    <property type="match status" value="1"/>
</dbReference>
<dbReference type="EMBL" id="FPHB01000048">
    <property type="protein sequence ID" value="SFV60091.1"/>
    <property type="molecule type" value="Genomic_DNA"/>
</dbReference>
<protein>
    <recommendedName>
        <fullName evidence="3">GGDEF domain-containing protein</fullName>
    </recommendedName>
</protein>
<dbReference type="PANTHER" id="PTHR45138:SF9">
    <property type="entry name" value="DIGUANYLATE CYCLASE DGCM-RELATED"/>
    <property type="match status" value="1"/>
</dbReference>
<feature type="region of interest" description="Disordered" evidence="2">
    <location>
        <begin position="1"/>
        <end position="35"/>
    </location>
</feature>
<dbReference type="PROSITE" id="PS50887">
    <property type="entry name" value="GGDEF"/>
    <property type="match status" value="1"/>
</dbReference>
<dbReference type="InterPro" id="IPR050469">
    <property type="entry name" value="Diguanylate_Cyclase"/>
</dbReference>
<keyword evidence="1" id="KW-0175">Coiled coil</keyword>
<feature type="compositionally biased region" description="Acidic residues" evidence="2">
    <location>
        <begin position="15"/>
        <end position="27"/>
    </location>
</feature>
<sequence length="360" mass="41247">MPPVLRGKKRRDLSEIPDDELSLDETDSLVSKREEETDLDSYAKEVLTAILQDNLPPTPNNFSLYFDRLLDGKSEAFKKQVYAMLELEESNDAENTILLEQNLKQGFVHVKSILNVTASLYKNMSVMDKILEKRRRELVEVVDSIGIKNVAKVLQEDIKKLNTILKKQTQQMKEYYEETGHLIKKVEQESIFDNQYGVYNKRYLFAKIEKEQNLIKEFKHQSSLILIELSKELSSTIHNPKVITLMTRTIARLLLKTSRRSDIIAHYGKGIFVMLLKHTDIESAKKASERLCDLVSNSSFFLADKEILLKVTIGITKIDPQNSVEETVVQAMDAIDKANEEGNCYAVNIKEIKQTSTGEK</sequence>
<dbReference type="NCBIfam" id="TIGR00254">
    <property type="entry name" value="GGDEF"/>
    <property type="match status" value="1"/>
</dbReference>
<feature type="compositionally biased region" description="Basic residues" evidence="2">
    <location>
        <begin position="1"/>
        <end position="11"/>
    </location>
</feature>
<feature type="domain" description="GGDEF" evidence="3">
    <location>
        <begin position="220"/>
        <end position="351"/>
    </location>
</feature>
<evidence type="ECO:0000256" key="2">
    <source>
        <dbReference type="SAM" id="MobiDB-lite"/>
    </source>
</evidence>
<dbReference type="PANTHER" id="PTHR45138">
    <property type="entry name" value="REGULATORY COMPONENTS OF SENSORY TRANSDUCTION SYSTEM"/>
    <property type="match status" value="1"/>
</dbReference>
<reference evidence="4" key="1">
    <citation type="submission" date="2016-10" db="EMBL/GenBank/DDBJ databases">
        <authorList>
            <person name="de Groot N.N."/>
        </authorList>
    </citation>
    <scope>NUCLEOTIDE SEQUENCE</scope>
</reference>
<organism evidence="4">
    <name type="scientific">hydrothermal vent metagenome</name>
    <dbReference type="NCBI Taxonomy" id="652676"/>
    <lineage>
        <taxon>unclassified sequences</taxon>
        <taxon>metagenomes</taxon>
        <taxon>ecological metagenomes</taxon>
    </lineage>
</organism>
<feature type="coiled-coil region" evidence="1">
    <location>
        <begin position="151"/>
        <end position="178"/>
    </location>
</feature>
<evidence type="ECO:0000256" key="1">
    <source>
        <dbReference type="SAM" id="Coils"/>
    </source>
</evidence>